<dbReference type="GO" id="GO:0019843">
    <property type="term" value="F:rRNA binding"/>
    <property type="evidence" value="ECO:0007669"/>
    <property type="project" value="UniProtKB-KW"/>
</dbReference>
<evidence type="ECO:0000256" key="5">
    <source>
        <dbReference type="RuleBase" id="RU004007"/>
    </source>
</evidence>
<dbReference type="InterPro" id="IPR036394">
    <property type="entry name" value="Ribosomal_uL22_sf"/>
</dbReference>
<dbReference type="Pfam" id="PF00237">
    <property type="entry name" value="Ribosomal_L22"/>
    <property type="match status" value="1"/>
</dbReference>
<proteinExistence type="inferred from homology"/>
<dbReference type="GO" id="GO:0002181">
    <property type="term" value="P:cytoplasmic translation"/>
    <property type="evidence" value="ECO:0007669"/>
    <property type="project" value="TreeGrafter"/>
</dbReference>
<evidence type="ECO:0000256" key="3">
    <source>
        <dbReference type="ARBA" id="ARBA00023274"/>
    </source>
</evidence>
<comment type="function">
    <text evidence="5">This protein binds specifically to 23S rRNA. It makes multiple contacts with different domains of the 23S rRNA in the assembled 50S subunit and ribosome.</text>
</comment>
<dbReference type="InterPro" id="IPR001063">
    <property type="entry name" value="Ribosomal_uL22"/>
</dbReference>
<keyword evidence="3 4" id="KW-0687">Ribonucleoprotein</keyword>
<dbReference type="PANTHER" id="PTHR11593">
    <property type="entry name" value="60S RIBOSOMAL PROTEIN L17"/>
    <property type="match status" value="1"/>
</dbReference>
<feature type="compositionally biased region" description="Basic and acidic residues" evidence="6">
    <location>
        <begin position="151"/>
        <end position="175"/>
    </location>
</feature>
<dbReference type="AlphaFoldDB" id="A0A8T3UZ41"/>
<accession>A0A8T3UZ41</accession>
<evidence type="ECO:0000313" key="7">
    <source>
        <dbReference type="EMBL" id="MBE5728074.1"/>
    </source>
</evidence>
<gene>
    <name evidence="7" type="ORF">IHE50_01505</name>
</gene>
<dbReference type="PANTHER" id="PTHR11593:SF10">
    <property type="entry name" value="60S RIBOSOMAL PROTEIN L17"/>
    <property type="match status" value="1"/>
</dbReference>
<name>A0A8T3UZ41_9ARCH</name>
<dbReference type="GO" id="GO:0022625">
    <property type="term" value="C:cytosolic large ribosomal subunit"/>
    <property type="evidence" value="ECO:0007669"/>
    <property type="project" value="TreeGrafter"/>
</dbReference>
<evidence type="ECO:0000313" key="8">
    <source>
        <dbReference type="Proteomes" id="UP000763484"/>
    </source>
</evidence>
<comment type="subunit">
    <text evidence="5">Part of the 50S ribosomal subunit.</text>
</comment>
<dbReference type="Gene3D" id="3.90.470.10">
    <property type="entry name" value="Ribosomal protein L22/L17"/>
    <property type="match status" value="1"/>
</dbReference>
<comment type="similarity">
    <text evidence="1 4">Belongs to the universal ribosomal protein uL22 family.</text>
</comment>
<evidence type="ECO:0000256" key="4">
    <source>
        <dbReference type="RuleBase" id="RU004005"/>
    </source>
</evidence>
<keyword evidence="5" id="KW-0699">rRNA-binding</keyword>
<evidence type="ECO:0000256" key="1">
    <source>
        <dbReference type="ARBA" id="ARBA00009451"/>
    </source>
</evidence>
<keyword evidence="5" id="KW-0694">RNA-binding</keyword>
<comment type="caution">
    <text evidence="7">The sequence shown here is derived from an EMBL/GenBank/DDBJ whole genome shotgun (WGS) entry which is preliminary data.</text>
</comment>
<feature type="region of interest" description="Disordered" evidence="6">
    <location>
        <begin position="132"/>
        <end position="185"/>
    </location>
</feature>
<reference evidence="7 8" key="1">
    <citation type="submission" date="2020-09" db="EMBL/GenBank/DDBJ databases">
        <title>Genomic characterization of a novel Parvarchaeota family in acid mine drainage sediments.</title>
        <authorList>
            <person name="Luo Z.-H."/>
        </authorList>
    </citation>
    <scope>NUCLEOTIDE SEQUENCE [LARGE SCALE GENOMIC DNA]</scope>
    <source>
        <strain evidence="7">TL1-5_bins.178</strain>
    </source>
</reference>
<organism evidence="7 8">
    <name type="scientific">Candidatus Acidifodinimicrobium mancum</name>
    <dbReference type="NCBI Taxonomy" id="2898728"/>
    <lineage>
        <taxon>Archaea</taxon>
        <taxon>Candidatus Parvarchaeota</taxon>
        <taxon>Candidatus Acidifodinimicrobiaceae</taxon>
        <taxon>Candidatus Acidifodinimicrobium</taxon>
    </lineage>
</organism>
<evidence type="ECO:0000256" key="2">
    <source>
        <dbReference type="ARBA" id="ARBA00022980"/>
    </source>
</evidence>
<dbReference type="GO" id="GO:0003735">
    <property type="term" value="F:structural constituent of ribosome"/>
    <property type="evidence" value="ECO:0007669"/>
    <property type="project" value="InterPro"/>
</dbReference>
<keyword evidence="2 4" id="KW-0689">Ribosomal protein</keyword>
<dbReference type="InterPro" id="IPR005721">
    <property type="entry name" value="Ribosomal_uL22_euk/arc"/>
</dbReference>
<dbReference type="SUPFAM" id="SSF54843">
    <property type="entry name" value="Ribosomal protein L22"/>
    <property type="match status" value="1"/>
</dbReference>
<dbReference type="EMBL" id="JADFAQ010000022">
    <property type="protein sequence ID" value="MBE5728074.1"/>
    <property type="molecule type" value="Genomic_DNA"/>
</dbReference>
<protein>
    <recommendedName>
        <fullName evidence="5">50S ribosomal protein L22</fullName>
    </recommendedName>
</protein>
<feature type="compositionally biased region" description="Basic and acidic residues" evidence="6">
    <location>
        <begin position="132"/>
        <end position="141"/>
    </location>
</feature>
<evidence type="ECO:0000256" key="6">
    <source>
        <dbReference type="SAM" id="MobiDB-lite"/>
    </source>
</evidence>
<dbReference type="Proteomes" id="UP000763484">
    <property type="component" value="Unassembled WGS sequence"/>
</dbReference>
<sequence>MIKQVSAKSERVQVSLKHVHEIMESVTGKNLDKAIKHLDGVLEEKRFIPFNKYGGKGHKSGVPRGYPKRATKFVISLLKELKSNAKNINLDEASIIIKKYSLGRGKYPRFPSGAVYRHGKFTNLVVFGEAEAKAPKEEKKASAPAPAVEATNEKKEENNNDATKENDKRTDEGAGDKGLPVQALQ</sequence>